<reference evidence="3 4" key="1">
    <citation type="submission" date="2019-07" db="EMBL/GenBank/DDBJ databases">
        <authorList>
            <person name="Duangmal K."/>
            <person name="Teo W.F.A."/>
        </authorList>
    </citation>
    <scope>NUCLEOTIDE SEQUENCE [LARGE SCALE GENOMIC DNA]</scope>
    <source>
        <strain evidence="3 4">TBRC 6029</strain>
    </source>
</reference>
<comment type="caution">
    <text evidence="3">The sequence shown here is derived from an EMBL/GenBank/DDBJ whole genome shotgun (WGS) entry which is preliminary data.</text>
</comment>
<dbReference type="SUPFAM" id="SSF54427">
    <property type="entry name" value="NTF2-like"/>
    <property type="match status" value="1"/>
</dbReference>
<protein>
    <submittedName>
        <fullName evidence="3">Nuclear transport factor 2 family protein</fullName>
    </submittedName>
</protein>
<evidence type="ECO:0000256" key="1">
    <source>
        <dbReference type="SAM" id="MobiDB-lite"/>
    </source>
</evidence>
<dbReference type="OrthoDB" id="119146at2"/>
<dbReference type="InterPro" id="IPR037401">
    <property type="entry name" value="SnoaL-like"/>
</dbReference>
<sequence length="236" mass="25347">MSRCSGARSPTRPASSPTCPKHAAAPTPSTWSRSSSAARSAPPWRESAMRPSAGPVSAPCRRCWPSPDWRCCPSPAATTGGTAPRYPPEPQDFPEPSVNTTIARRSPMTMPAMPAAVMRFFTASQSGDADSWADTFATDGIFHDPVGQPPIVGRPAIREFIASVLPNFDPFLGLTPREAHTVGHSVAVSWTGAAVTRTGIPVNWSGINVYDLDDNGLIREARAYFNRAIFQAQLDR</sequence>
<accession>A0A558DE89</accession>
<evidence type="ECO:0000313" key="3">
    <source>
        <dbReference type="EMBL" id="TVT59326.1"/>
    </source>
</evidence>
<proteinExistence type="predicted"/>
<evidence type="ECO:0000313" key="4">
    <source>
        <dbReference type="Proteomes" id="UP000320011"/>
    </source>
</evidence>
<evidence type="ECO:0000259" key="2">
    <source>
        <dbReference type="Pfam" id="PF12680"/>
    </source>
</evidence>
<dbReference type="EMBL" id="VJWX01000031">
    <property type="protein sequence ID" value="TVT59326.1"/>
    <property type="molecule type" value="Genomic_DNA"/>
</dbReference>
<feature type="domain" description="SnoaL-like" evidence="2">
    <location>
        <begin position="118"/>
        <end position="220"/>
    </location>
</feature>
<dbReference type="Gene3D" id="3.10.450.50">
    <property type="match status" value="1"/>
</dbReference>
<organism evidence="3 4">
    <name type="scientific">Amycolatopsis rhizosphaerae</name>
    <dbReference type="NCBI Taxonomy" id="2053003"/>
    <lineage>
        <taxon>Bacteria</taxon>
        <taxon>Bacillati</taxon>
        <taxon>Actinomycetota</taxon>
        <taxon>Actinomycetes</taxon>
        <taxon>Pseudonocardiales</taxon>
        <taxon>Pseudonocardiaceae</taxon>
        <taxon>Amycolatopsis</taxon>
    </lineage>
</organism>
<dbReference type="Proteomes" id="UP000320011">
    <property type="component" value="Unassembled WGS sequence"/>
</dbReference>
<feature type="compositionally biased region" description="Low complexity" evidence="1">
    <location>
        <begin position="23"/>
        <end position="46"/>
    </location>
</feature>
<dbReference type="AlphaFoldDB" id="A0A558DE89"/>
<gene>
    <name evidence="3" type="ORF">FNH05_05465</name>
</gene>
<feature type="region of interest" description="Disordered" evidence="1">
    <location>
        <begin position="1"/>
        <end position="59"/>
    </location>
</feature>
<keyword evidence="4" id="KW-1185">Reference proteome</keyword>
<name>A0A558DE89_9PSEU</name>
<reference evidence="3 4" key="2">
    <citation type="submission" date="2019-08" db="EMBL/GenBank/DDBJ databases">
        <title>Amycolatopsis acidicola sp. nov., isolated from peat swamp forest soil.</title>
        <authorList>
            <person name="Srisuk N."/>
        </authorList>
    </citation>
    <scope>NUCLEOTIDE SEQUENCE [LARGE SCALE GENOMIC DNA]</scope>
    <source>
        <strain evidence="3 4">TBRC 6029</strain>
    </source>
</reference>
<dbReference type="InterPro" id="IPR032710">
    <property type="entry name" value="NTF2-like_dom_sf"/>
</dbReference>
<dbReference type="Pfam" id="PF12680">
    <property type="entry name" value="SnoaL_2"/>
    <property type="match status" value="1"/>
</dbReference>